<evidence type="ECO:0000313" key="1">
    <source>
        <dbReference type="EMBL" id="RCK45009.1"/>
    </source>
</evidence>
<reference evidence="1 2" key="1">
    <citation type="submission" date="2014-07" db="EMBL/GenBank/DDBJ databases">
        <title>Draft genome sequence of Thalassospira profundimaris PR54-5.</title>
        <authorList>
            <person name="Lai Q."/>
            <person name="Shao Z."/>
        </authorList>
    </citation>
    <scope>NUCLEOTIDE SEQUENCE [LARGE SCALE GENOMIC DNA]</scope>
    <source>
        <strain evidence="1 2">PR54-5</strain>
    </source>
</reference>
<name>A0A367WUY6_9PROT</name>
<dbReference type="AlphaFoldDB" id="A0A367WUY6"/>
<sequence length="257" mass="28570">MRAGRHINAPGTTIAGKPMIKLLLVFLTGLLMSFSAFAESLFKDNPPIGTVMVQQIETPHGQVMLPKGNWTLAGVKTFDADGPYPLGKAVLARIGQDHTLDGLIFLTVSLNDGADYHPGTEKWCARNSDALFFREIAPSSPSETGCLVLEELVSRFDNLTPPHFKQASSYLADRKIVHPDTMFFATFQIARDHQFLSVSYGFDFRLPPTEMLPGYAPSNDTRYDGPYSDLTRQSNFDLVVDWAQATKTEIHRAFVNR</sequence>
<organism evidence="1 2">
    <name type="scientific">Thalassospira profundimaris</name>
    <dbReference type="NCBI Taxonomy" id="502049"/>
    <lineage>
        <taxon>Bacteria</taxon>
        <taxon>Pseudomonadati</taxon>
        <taxon>Pseudomonadota</taxon>
        <taxon>Alphaproteobacteria</taxon>
        <taxon>Rhodospirillales</taxon>
        <taxon>Thalassospiraceae</taxon>
        <taxon>Thalassospira</taxon>
    </lineage>
</organism>
<proteinExistence type="predicted"/>
<dbReference type="OrthoDB" id="7347367at2"/>
<evidence type="ECO:0000313" key="2">
    <source>
        <dbReference type="Proteomes" id="UP000252255"/>
    </source>
</evidence>
<accession>A0A367WUY6</accession>
<dbReference type="Proteomes" id="UP000252255">
    <property type="component" value="Unassembled WGS sequence"/>
</dbReference>
<comment type="caution">
    <text evidence="1">The sequence shown here is derived from an EMBL/GenBank/DDBJ whole genome shotgun (WGS) entry which is preliminary data.</text>
</comment>
<protein>
    <submittedName>
        <fullName evidence="1">Uncharacterized protein</fullName>
    </submittedName>
</protein>
<gene>
    <name evidence="1" type="ORF">TH30_13430</name>
</gene>
<dbReference type="EMBL" id="JPWI01000008">
    <property type="protein sequence ID" value="RCK45009.1"/>
    <property type="molecule type" value="Genomic_DNA"/>
</dbReference>